<proteinExistence type="predicted"/>
<protein>
    <submittedName>
        <fullName evidence="2">Uncharacterized protein</fullName>
    </submittedName>
</protein>
<gene>
    <name evidence="2" type="ORF">E4663_01765</name>
</gene>
<comment type="caution">
    <text evidence="2">The sequence shown here is derived from an EMBL/GenBank/DDBJ whole genome shotgun (WGS) entry which is preliminary data.</text>
</comment>
<feature type="transmembrane region" description="Helical" evidence="1">
    <location>
        <begin position="94"/>
        <end position="110"/>
    </location>
</feature>
<organism evidence="2 3">
    <name type="scientific">Halobacillus salinus</name>
    <dbReference type="NCBI Taxonomy" id="192814"/>
    <lineage>
        <taxon>Bacteria</taxon>
        <taxon>Bacillati</taxon>
        <taxon>Bacillota</taxon>
        <taxon>Bacilli</taxon>
        <taxon>Bacillales</taxon>
        <taxon>Bacillaceae</taxon>
        <taxon>Halobacillus</taxon>
    </lineage>
</organism>
<accession>A0A4Z0H1M1</accession>
<keyword evidence="1" id="KW-1133">Transmembrane helix</keyword>
<feature type="transmembrane region" description="Helical" evidence="1">
    <location>
        <begin position="122"/>
        <end position="142"/>
    </location>
</feature>
<feature type="transmembrane region" description="Helical" evidence="1">
    <location>
        <begin position="163"/>
        <end position="184"/>
    </location>
</feature>
<dbReference type="EMBL" id="SRJC01000001">
    <property type="protein sequence ID" value="TGB03757.1"/>
    <property type="molecule type" value="Genomic_DNA"/>
</dbReference>
<keyword evidence="1" id="KW-0812">Transmembrane</keyword>
<dbReference type="Proteomes" id="UP000297982">
    <property type="component" value="Unassembled WGS sequence"/>
</dbReference>
<keyword evidence="1" id="KW-0472">Membrane</keyword>
<evidence type="ECO:0000313" key="2">
    <source>
        <dbReference type="EMBL" id="TGB03757.1"/>
    </source>
</evidence>
<dbReference type="AlphaFoldDB" id="A0A4Z0H1M1"/>
<feature type="transmembrane region" description="Helical" evidence="1">
    <location>
        <begin position="14"/>
        <end position="33"/>
    </location>
</feature>
<dbReference type="RefSeq" id="WP_135326469.1">
    <property type="nucleotide sequence ID" value="NZ_SRJC01000001.1"/>
</dbReference>
<evidence type="ECO:0000256" key="1">
    <source>
        <dbReference type="SAM" id="Phobius"/>
    </source>
</evidence>
<feature type="transmembrane region" description="Helical" evidence="1">
    <location>
        <begin position="39"/>
        <end position="54"/>
    </location>
</feature>
<reference evidence="2 3" key="1">
    <citation type="journal article" date="2003" name="Int. J. Syst. Evol. Microbiol.">
        <title>Halobacillus salinus sp. nov., isolated from a salt lake on the coast of the East Sea in Korea.</title>
        <authorList>
            <person name="Yoon J.H."/>
            <person name="Kang K.H."/>
            <person name="Park Y.H."/>
        </authorList>
    </citation>
    <scope>NUCLEOTIDE SEQUENCE [LARGE SCALE GENOMIC DNA]</scope>
    <source>
        <strain evidence="2 3">HSL-3</strain>
    </source>
</reference>
<evidence type="ECO:0000313" key="3">
    <source>
        <dbReference type="Proteomes" id="UP000297982"/>
    </source>
</evidence>
<sequence length="186" mass="21873">MEIEERNRLRKKQLLYLNLLMLGVALISLVLFSLALDRIFYYSLTALLLISGLLEQRKYKTGTYAWTADMRKLALYEKDVMDDHSFEKERRSQYTSKFFLAVLVLIQSFPARQAEPIMEPGFLWFLVGVFVLLVPFLNVSIVMRAKKVDAGNGYYQEIQRVNWMIFFLFFVVFVFYALAVAFIFNL</sequence>
<name>A0A4Z0H1M1_9BACI</name>
<keyword evidence="3" id="KW-1185">Reference proteome</keyword>